<evidence type="ECO:0000259" key="11">
    <source>
        <dbReference type="Pfam" id="PF02542"/>
    </source>
</evidence>
<dbReference type="PANTHER" id="PTHR43181">
    <property type="entry name" value="2-C-METHYL-D-ERYTHRITOL 2,4-CYCLODIPHOSPHATE SYNTHASE, CHLOROPLASTIC"/>
    <property type="match status" value="1"/>
</dbReference>
<dbReference type="HAMAP" id="MF_00107">
    <property type="entry name" value="IspF"/>
    <property type="match status" value="1"/>
</dbReference>
<feature type="site" description="Transition state stabilizer" evidence="9">
    <location>
        <position position="37"/>
    </location>
</feature>
<evidence type="ECO:0000256" key="8">
    <source>
        <dbReference type="ARBA" id="ARBA00023239"/>
    </source>
</evidence>
<evidence type="ECO:0000256" key="5">
    <source>
        <dbReference type="ARBA" id="ARBA00012579"/>
    </source>
</evidence>
<dbReference type="PANTHER" id="PTHR43181:SF1">
    <property type="entry name" value="2-C-METHYL-D-ERYTHRITOL 2,4-CYCLODIPHOSPHATE SYNTHASE, CHLOROPLASTIC"/>
    <property type="match status" value="1"/>
</dbReference>
<dbReference type="EC" id="4.6.1.12" evidence="5 9"/>
<sequence length="163" mass="17453">MSKMRIGHGYDVHCLGEGEGIHLCGVWIPCSYCLIAHSDGDVALHALCDALLGALALGDIGKHFPDTDPRYKGADSGKLLAHCYQLIRVAGYQLANADITIAAQTPRLADYILLMRESIAKLIAVDVNQISVKATTTEKLGFVGRSEGIAVDAVVLLEHNDVN</sequence>
<comment type="function">
    <text evidence="9">Involved in the biosynthesis of isopentenyl diphosphate (IPP) and dimethylallyl diphosphate (DMAPP), two major building blocks of isoprenoid compounds. Catalyzes the conversion of 4-diphosphocytidyl-2-C-methyl-D-erythritol 2-phosphate (CDP-ME2P) to 2-C-methyl-D-erythritol 2,4-cyclodiphosphate (ME-CPP) with a corresponding release of cytidine 5-monophosphate (CMP).</text>
</comment>
<evidence type="ECO:0000256" key="9">
    <source>
        <dbReference type="HAMAP-Rule" id="MF_00107"/>
    </source>
</evidence>
<evidence type="ECO:0000256" key="3">
    <source>
        <dbReference type="ARBA" id="ARBA00008480"/>
    </source>
</evidence>
<dbReference type="InterPro" id="IPR036571">
    <property type="entry name" value="MECDP_synthase_sf"/>
</dbReference>
<gene>
    <name evidence="9 12" type="primary">ispF</name>
    <name evidence="12" type="ORF">GCM10022414_09080</name>
</gene>
<comment type="caution">
    <text evidence="9">Lacks conserved residue(s) required for the propagation of feature annotation.</text>
</comment>
<evidence type="ECO:0000256" key="7">
    <source>
        <dbReference type="ARBA" id="ARBA00023229"/>
    </source>
</evidence>
<organism evidence="12 13">
    <name type="scientific">Zhongshania borealis</name>
    <dbReference type="NCBI Taxonomy" id="889488"/>
    <lineage>
        <taxon>Bacteria</taxon>
        <taxon>Pseudomonadati</taxon>
        <taxon>Pseudomonadota</taxon>
        <taxon>Gammaproteobacteria</taxon>
        <taxon>Cellvibrionales</taxon>
        <taxon>Spongiibacteraceae</taxon>
        <taxon>Zhongshania</taxon>
    </lineage>
</organism>
<feature type="binding site" evidence="9">
    <location>
        <position position="45"/>
    </location>
    <ligand>
        <name>a divalent metal cation</name>
        <dbReference type="ChEBI" id="CHEBI:60240"/>
    </ligand>
</feature>
<dbReference type="PROSITE" id="PS01350">
    <property type="entry name" value="ISPF"/>
    <property type="match status" value="1"/>
</dbReference>
<dbReference type="SUPFAM" id="SSF69765">
    <property type="entry name" value="IpsF-like"/>
    <property type="match status" value="1"/>
</dbReference>
<feature type="binding site" evidence="9">
    <location>
        <position position="145"/>
    </location>
    <ligand>
        <name>4-CDP-2-C-methyl-D-erythritol 2-phosphate</name>
        <dbReference type="ChEBI" id="CHEBI:57919"/>
    </ligand>
</feature>
<dbReference type="Gene3D" id="3.30.1330.50">
    <property type="entry name" value="2-C-methyl-D-erythritol 2,4-cyclodiphosphate synthase"/>
    <property type="match status" value="1"/>
</dbReference>
<evidence type="ECO:0000256" key="4">
    <source>
        <dbReference type="ARBA" id="ARBA00011233"/>
    </source>
</evidence>
<comment type="caution">
    <text evidence="12">The sequence shown here is derived from an EMBL/GenBank/DDBJ whole genome shotgun (WGS) entry which is preliminary data.</text>
</comment>
<feature type="binding site" evidence="9">
    <location>
        <position position="142"/>
    </location>
    <ligand>
        <name>4-CDP-2-C-methyl-D-erythritol 2-phosphate</name>
        <dbReference type="ChEBI" id="CHEBI:57919"/>
    </ligand>
</feature>
<evidence type="ECO:0000256" key="1">
    <source>
        <dbReference type="ARBA" id="ARBA00000200"/>
    </source>
</evidence>
<dbReference type="EMBL" id="BAABDM010000001">
    <property type="protein sequence ID" value="GAA4088432.1"/>
    <property type="molecule type" value="Genomic_DNA"/>
</dbReference>
<accession>A0ABP7WIH8</accession>
<keyword evidence="6 9" id="KW-0479">Metal-binding</keyword>
<keyword evidence="8 9" id="KW-0456">Lyase</keyword>
<dbReference type="CDD" id="cd00554">
    <property type="entry name" value="MECDP_synthase"/>
    <property type="match status" value="1"/>
</dbReference>
<evidence type="ECO:0000313" key="13">
    <source>
        <dbReference type="Proteomes" id="UP001500392"/>
    </source>
</evidence>
<feature type="site" description="Transition state stabilizer" evidence="9">
    <location>
        <position position="136"/>
    </location>
</feature>
<comment type="cofactor">
    <cofactor evidence="9">
        <name>a divalent metal cation</name>
        <dbReference type="ChEBI" id="CHEBI:60240"/>
    </cofactor>
    <text evidence="9">Binds 1 divalent metal cation per subunit.</text>
</comment>
<evidence type="ECO:0000256" key="6">
    <source>
        <dbReference type="ARBA" id="ARBA00022723"/>
    </source>
</evidence>
<dbReference type="InterPro" id="IPR020555">
    <property type="entry name" value="MECDP_synthase_CS"/>
</dbReference>
<feature type="domain" description="2-C-methyl-D-erythritol 2,4-cyclodiphosphate synthase" evidence="11">
    <location>
        <begin position="4"/>
        <end position="157"/>
    </location>
</feature>
<protein>
    <recommendedName>
        <fullName evidence="5 9">2-C-methyl-D-erythritol 2,4-cyclodiphosphate synthase</fullName>
        <shortName evidence="9">MECDP-synthase</shortName>
        <shortName evidence="9">MECPP-synthase</shortName>
        <shortName evidence="9">MECPS</shortName>
        <ecNumber evidence="5 9">4.6.1.12</ecNumber>
    </recommendedName>
</protein>
<name>A0ABP7WIH8_9GAMM</name>
<comment type="catalytic activity">
    <reaction evidence="1 9 10">
        <text>4-CDP-2-C-methyl-D-erythritol 2-phosphate = 2-C-methyl-D-erythritol 2,4-cyclic diphosphate + CMP</text>
        <dbReference type="Rhea" id="RHEA:23864"/>
        <dbReference type="ChEBI" id="CHEBI:57919"/>
        <dbReference type="ChEBI" id="CHEBI:58483"/>
        <dbReference type="ChEBI" id="CHEBI:60377"/>
        <dbReference type="EC" id="4.6.1.12"/>
    </reaction>
</comment>
<evidence type="ECO:0000313" key="12">
    <source>
        <dbReference type="EMBL" id="GAA4088432.1"/>
    </source>
</evidence>
<feature type="binding site" evidence="9">
    <location>
        <begin position="11"/>
        <end position="13"/>
    </location>
    <ligand>
        <name>4-CDP-2-C-methyl-D-erythritol 2-phosphate</name>
        <dbReference type="ChEBI" id="CHEBI:57919"/>
    </ligand>
</feature>
<dbReference type="Proteomes" id="UP001500392">
    <property type="component" value="Unassembled WGS sequence"/>
</dbReference>
<dbReference type="Pfam" id="PF02542">
    <property type="entry name" value="YgbB"/>
    <property type="match status" value="1"/>
</dbReference>
<keyword evidence="7 9" id="KW-0414">Isoprene biosynthesis</keyword>
<feature type="binding site" evidence="9">
    <location>
        <begin position="37"/>
        <end position="38"/>
    </location>
    <ligand>
        <name>4-CDP-2-C-methyl-D-erythritol 2-phosphate</name>
        <dbReference type="ChEBI" id="CHEBI:57919"/>
    </ligand>
</feature>
<evidence type="ECO:0000256" key="10">
    <source>
        <dbReference type="RuleBase" id="RU004395"/>
    </source>
</evidence>
<keyword evidence="13" id="KW-1185">Reference proteome</keyword>
<reference evidence="13" key="1">
    <citation type="journal article" date="2019" name="Int. J. Syst. Evol. Microbiol.">
        <title>The Global Catalogue of Microorganisms (GCM) 10K type strain sequencing project: providing services to taxonomists for standard genome sequencing and annotation.</title>
        <authorList>
            <consortium name="The Broad Institute Genomics Platform"/>
            <consortium name="The Broad Institute Genome Sequencing Center for Infectious Disease"/>
            <person name="Wu L."/>
            <person name="Ma J."/>
        </authorList>
    </citation>
    <scope>NUCLEOTIDE SEQUENCE [LARGE SCALE GENOMIC DNA]</scope>
    <source>
        <strain evidence="13">JCM 17304</strain>
    </source>
</reference>
<comment type="similarity">
    <text evidence="3 9 10">Belongs to the IspF family.</text>
</comment>
<comment type="subunit">
    <text evidence="4 9">Homotrimer.</text>
</comment>
<dbReference type="NCBIfam" id="TIGR00151">
    <property type="entry name" value="ispF"/>
    <property type="match status" value="1"/>
</dbReference>
<feature type="binding site" evidence="9">
    <location>
        <begin position="135"/>
        <end position="138"/>
    </location>
    <ligand>
        <name>4-CDP-2-C-methyl-D-erythritol 2-phosphate</name>
        <dbReference type="ChEBI" id="CHEBI:57919"/>
    </ligand>
</feature>
<feature type="binding site" evidence="9">
    <location>
        <position position="11"/>
    </location>
    <ligand>
        <name>a divalent metal cation</name>
        <dbReference type="ChEBI" id="CHEBI:60240"/>
    </ligand>
</feature>
<comment type="pathway">
    <text evidence="2 9">Isoprenoid biosynthesis; isopentenyl diphosphate biosynthesis via DXP pathway; isopentenyl diphosphate from 1-deoxy-D-xylulose 5-phosphate: step 4/6.</text>
</comment>
<feature type="binding site" evidence="9">
    <location>
        <position position="13"/>
    </location>
    <ligand>
        <name>a divalent metal cation</name>
        <dbReference type="ChEBI" id="CHEBI:60240"/>
    </ligand>
</feature>
<evidence type="ECO:0000256" key="2">
    <source>
        <dbReference type="ARBA" id="ARBA00004709"/>
    </source>
</evidence>
<feature type="binding site" evidence="9">
    <location>
        <begin position="59"/>
        <end position="61"/>
    </location>
    <ligand>
        <name>4-CDP-2-C-methyl-D-erythritol 2-phosphate</name>
        <dbReference type="ChEBI" id="CHEBI:57919"/>
    </ligand>
</feature>
<proteinExistence type="inferred from homology"/>
<feature type="binding site" evidence="9">
    <location>
        <begin position="64"/>
        <end position="68"/>
    </location>
    <ligand>
        <name>4-CDP-2-C-methyl-D-erythritol 2-phosphate</name>
        <dbReference type="ChEBI" id="CHEBI:57919"/>
    </ligand>
</feature>
<dbReference type="InterPro" id="IPR003526">
    <property type="entry name" value="MECDP_synthase"/>
</dbReference>